<dbReference type="OrthoDB" id="7225640at2"/>
<evidence type="ECO:0000313" key="3">
    <source>
        <dbReference type="Proteomes" id="UP000247565"/>
    </source>
</evidence>
<organism evidence="2 3">
    <name type="scientific">Commensalibacter melissae</name>
    <dbReference type="NCBI Taxonomy" id="2070537"/>
    <lineage>
        <taxon>Bacteria</taxon>
        <taxon>Pseudomonadati</taxon>
        <taxon>Pseudomonadota</taxon>
        <taxon>Alphaproteobacteria</taxon>
        <taxon>Acetobacterales</taxon>
        <taxon>Acetobacteraceae</taxon>
    </lineage>
</organism>
<dbReference type="Pfam" id="PF06776">
    <property type="entry name" value="IalB"/>
    <property type="match status" value="1"/>
</dbReference>
<reference evidence="2 3" key="1">
    <citation type="submission" date="2018-05" db="EMBL/GenBank/DDBJ databases">
        <title>Reference genomes for bee gut microbiota database.</title>
        <authorList>
            <person name="Ellegaard K.M."/>
        </authorList>
    </citation>
    <scope>NUCLEOTIDE SEQUENCE [LARGE SCALE GENOMIC DNA]</scope>
    <source>
        <strain evidence="2 3">ESL0284</strain>
    </source>
</reference>
<sequence length="205" mass="22261">MKKLLLLSALTIALLNSTHGFAAEKTSKQASDSKNSSAISPITVNQRIGSWDIHCAYPNATEQNNKTVSQGCIAQQNLLTKGPNNSQSPIASLLLEKVKQSNDLSKPVPFQFTVVVPLGFSLQSPANLTFDRAKPVELPWAACTTNGCIATKAIDNDLQQLLTKNKLAHLVIHRVNGTTLTINFNIDNVPSILKTMDEMVNKKNP</sequence>
<evidence type="ECO:0000313" key="2">
    <source>
        <dbReference type="EMBL" id="PXZ00847.1"/>
    </source>
</evidence>
<keyword evidence="3" id="KW-1185">Reference proteome</keyword>
<gene>
    <name evidence="2" type="ORF">DK869_05525</name>
</gene>
<dbReference type="RefSeq" id="WP_110438987.1">
    <property type="nucleotide sequence ID" value="NZ_CP046393.1"/>
</dbReference>
<name>A0A318MZH6_9PROT</name>
<dbReference type="InterPro" id="IPR010642">
    <property type="entry name" value="Invasion_prot_B"/>
</dbReference>
<evidence type="ECO:0000256" key="1">
    <source>
        <dbReference type="SAM" id="SignalP"/>
    </source>
</evidence>
<dbReference type="EMBL" id="QGLT01000002">
    <property type="protein sequence ID" value="PXZ00847.1"/>
    <property type="molecule type" value="Genomic_DNA"/>
</dbReference>
<evidence type="ECO:0008006" key="4">
    <source>
        <dbReference type="Google" id="ProtNLM"/>
    </source>
</evidence>
<dbReference type="InterPro" id="IPR038696">
    <property type="entry name" value="IalB_sf"/>
</dbReference>
<comment type="caution">
    <text evidence="2">The sequence shown here is derived from an EMBL/GenBank/DDBJ whole genome shotgun (WGS) entry which is preliminary data.</text>
</comment>
<protein>
    <recommendedName>
        <fullName evidence="4">Invasion associated locus B family protein</fullName>
    </recommendedName>
</protein>
<dbReference type="Gene3D" id="2.60.40.1880">
    <property type="entry name" value="Invasion associated locus B (IalB) protein"/>
    <property type="match status" value="1"/>
</dbReference>
<feature type="signal peptide" evidence="1">
    <location>
        <begin position="1"/>
        <end position="22"/>
    </location>
</feature>
<proteinExistence type="predicted"/>
<keyword evidence="1" id="KW-0732">Signal</keyword>
<dbReference type="Proteomes" id="UP000247565">
    <property type="component" value="Unassembled WGS sequence"/>
</dbReference>
<accession>A0A318MZH6</accession>
<feature type="chain" id="PRO_5016352035" description="Invasion associated locus B family protein" evidence="1">
    <location>
        <begin position="23"/>
        <end position="205"/>
    </location>
</feature>
<dbReference type="AlphaFoldDB" id="A0A318MZH6"/>